<dbReference type="AlphaFoldDB" id="A0A9Q1JNX8"/>
<gene>
    <name evidence="2" type="ORF">Cgig2_028008</name>
</gene>
<feature type="compositionally biased region" description="Basic and acidic residues" evidence="1">
    <location>
        <begin position="126"/>
        <end position="136"/>
    </location>
</feature>
<accession>A0A9Q1JNX8</accession>
<protein>
    <submittedName>
        <fullName evidence="2">Uncharacterized protein</fullName>
    </submittedName>
</protein>
<dbReference type="Proteomes" id="UP001153076">
    <property type="component" value="Unassembled WGS sequence"/>
</dbReference>
<proteinExistence type="predicted"/>
<evidence type="ECO:0000313" key="3">
    <source>
        <dbReference type="Proteomes" id="UP001153076"/>
    </source>
</evidence>
<name>A0A9Q1JNX8_9CARY</name>
<sequence>MSKTQKSVARNPAKPSFAPPRKKIKERKFVVATKRSPKSQGSNMDCKCKDKSRDNGLVEYENFGEMVGGNVDEAKGNKPMMENIDNRIRREKDVNKSEFLGLDEVGHYEPEAAKSPKELISSTTKQRRDMLQEEPRSSVPGPGTVLHLVKAFENLLGMPKELDVKDEKRKWKRKQRKGSNGHCLGCSNLLPRAPKTQKSSSAFCPGELFVTADSFWLLVSSSLDSSKGSEVILN</sequence>
<comment type="caution">
    <text evidence="2">The sequence shown here is derived from an EMBL/GenBank/DDBJ whole genome shotgun (WGS) entry which is preliminary data.</text>
</comment>
<evidence type="ECO:0000313" key="2">
    <source>
        <dbReference type="EMBL" id="KAJ8427998.1"/>
    </source>
</evidence>
<dbReference type="EMBL" id="JAKOGI010001067">
    <property type="protein sequence ID" value="KAJ8427998.1"/>
    <property type="molecule type" value="Genomic_DNA"/>
</dbReference>
<feature type="region of interest" description="Disordered" evidence="1">
    <location>
        <begin position="110"/>
        <end position="142"/>
    </location>
</feature>
<feature type="region of interest" description="Disordered" evidence="1">
    <location>
        <begin position="1"/>
        <end position="51"/>
    </location>
</feature>
<keyword evidence="3" id="KW-1185">Reference proteome</keyword>
<reference evidence="2" key="1">
    <citation type="submission" date="2022-04" db="EMBL/GenBank/DDBJ databases">
        <title>Carnegiea gigantea Genome sequencing and assembly v2.</title>
        <authorList>
            <person name="Copetti D."/>
            <person name="Sanderson M.J."/>
            <person name="Burquez A."/>
            <person name="Wojciechowski M.F."/>
        </authorList>
    </citation>
    <scope>NUCLEOTIDE SEQUENCE</scope>
    <source>
        <strain evidence="2">SGP5-SGP5p</strain>
        <tissue evidence="2">Aerial part</tissue>
    </source>
</reference>
<evidence type="ECO:0000256" key="1">
    <source>
        <dbReference type="SAM" id="MobiDB-lite"/>
    </source>
</evidence>
<organism evidence="2 3">
    <name type="scientific">Carnegiea gigantea</name>
    <dbReference type="NCBI Taxonomy" id="171969"/>
    <lineage>
        <taxon>Eukaryota</taxon>
        <taxon>Viridiplantae</taxon>
        <taxon>Streptophyta</taxon>
        <taxon>Embryophyta</taxon>
        <taxon>Tracheophyta</taxon>
        <taxon>Spermatophyta</taxon>
        <taxon>Magnoliopsida</taxon>
        <taxon>eudicotyledons</taxon>
        <taxon>Gunneridae</taxon>
        <taxon>Pentapetalae</taxon>
        <taxon>Caryophyllales</taxon>
        <taxon>Cactineae</taxon>
        <taxon>Cactaceae</taxon>
        <taxon>Cactoideae</taxon>
        <taxon>Echinocereeae</taxon>
        <taxon>Carnegiea</taxon>
    </lineage>
</organism>
<dbReference type="OrthoDB" id="7677582at2759"/>